<organism evidence="4 5">
    <name type="scientific">Ranatra chinensis</name>
    <dbReference type="NCBI Taxonomy" id="642074"/>
    <lineage>
        <taxon>Eukaryota</taxon>
        <taxon>Metazoa</taxon>
        <taxon>Ecdysozoa</taxon>
        <taxon>Arthropoda</taxon>
        <taxon>Hexapoda</taxon>
        <taxon>Insecta</taxon>
        <taxon>Pterygota</taxon>
        <taxon>Neoptera</taxon>
        <taxon>Paraneoptera</taxon>
        <taxon>Hemiptera</taxon>
        <taxon>Heteroptera</taxon>
        <taxon>Panheteroptera</taxon>
        <taxon>Nepomorpha</taxon>
        <taxon>Nepidae</taxon>
        <taxon>Ranatrinae</taxon>
        <taxon>Ranatra</taxon>
    </lineage>
</organism>
<feature type="domain" description="Integrase zinc-binding" evidence="3">
    <location>
        <begin position="624"/>
        <end position="677"/>
    </location>
</feature>
<accession>A0ABD0YYK3</accession>
<evidence type="ECO:0000313" key="4">
    <source>
        <dbReference type="EMBL" id="KAL1140920.1"/>
    </source>
</evidence>
<evidence type="ECO:0000256" key="2">
    <source>
        <dbReference type="SAM" id="MobiDB-lite"/>
    </source>
</evidence>
<evidence type="ECO:0000259" key="3">
    <source>
        <dbReference type="Pfam" id="PF17921"/>
    </source>
</evidence>
<reference evidence="4 5" key="1">
    <citation type="submission" date="2024-07" db="EMBL/GenBank/DDBJ databases">
        <title>Chromosome-level genome assembly of the water stick insect Ranatra chinensis (Heteroptera: Nepidae).</title>
        <authorList>
            <person name="Liu X."/>
        </authorList>
    </citation>
    <scope>NUCLEOTIDE SEQUENCE [LARGE SCALE GENOMIC DNA]</scope>
    <source>
        <strain evidence="4">Cailab_2021Rc</strain>
        <tissue evidence="4">Muscle</tissue>
    </source>
</reference>
<dbReference type="PANTHER" id="PTHR37984:SF5">
    <property type="entry name" value="PROTEIN NYNRIN-LIKE"/>
    <property type="match status" value="1"/>
</dbReference>
<dbReference type="InterPro" id="IPR043502">
    <property type="entry name" value="DNA/RNA_pol_sf"/>
</dbReference>
<dbReference type="InterPro" id="IPR001969">
    <property type="entry name" value="Aspartic_peptidase_AS"/>
</dbReference>
<dbReference type="InterPro" id="IPR050951">
    <property type="entry name" value="Retrovirus_Pol_polyprotein"/>
</dbReference>
<evidence type="ECO:0000256" key="1">
    <source>
        <dbReference type="ARBA" id="ARBA00012493"/>
    </source>
</evidence>
<comment type="caution">
    <text evidence="4">The sequence shown here is derived from an EMBL/GenBank/DDBJ whole genome shotgun (WGS) entry which is preliminary data.</text>
</comment>
<dbReference type="PANTHER" id="PTHR37984">
    <property type="entry name" value="PROTEIN CBG26694"/>
    <property type="match status" value="1"/>
</dbReference>
<gene>
    <name evidence="4" type="ORF">AAG570_000848</name>
</gene>
<dbReference type="SUPFAM" id="SSF56672">
    <property type="entry name" value="DNA/RNA polymerases"/>
    <property type="match status" value="1"/>
</dbReference>
<dbReference type="Gene3D" id="1.10.340.70">
    <property type="match status" value="1"/>
</dbReference>
<keyword evidence="5" id="KW-1185">Reference proteome</keyword>
<dbReference type="EMBL" id="JBFDAA010000001">
    <property type="protein sequence ID" value="KAL1140920.1"/>
    <property type="molecule type" value="Genomic_DNA"/>
</dbReference>
<dbReference type="CDD" id="cd00303">
    <property type="entry name" value="retropepsin_like"/>
    <property type="match status" value="1"/>
</dbReference>
<evidence type="ECO:0000313" key="5">
    <source>
        <dbReference type="Proteomes" id="UP001558652"/>
    </source>
</evidence>
<protein>
    <recommendedName>
        <fullName evidence="1">RNA-directed DNA polymerase</fullName>
        <ecNumber evidence="1">2.7.7.49</ecNumber>
    </recommendedName>
</protein>
<dbReference type="Proteomes" id="UP001558652">
    <property type="component" value="Unassembled WGS sequence"/>
</dbReference>
<feature type="region of interest" description="Disordered" evidence="2">
    <location>
        <begin position="107"/>
        <end position="144"/>
    </location>
</feature>
<dbReference type="EC" id="2.7.7.49" evidence="1"/>
<dbReference type="Gene3D" id="3.10.10.10">
    <property type="entry name" value="HIV Type 1 Reverse Transcriptase, subunit A, domain 1"/>
    <property type="match status" value="1"/>
</dbReference>
<feature type="region of interest" description="Disordered" evidence="2">
    <location>
        <begin position="188"/>
        <end position="230"/>
    </location>
</feature>
<dbReference type="PROSITE" id="PS00141">
    <property type="entry name" value="ASP_PROTEASE"/>
    <property type="match status" value="1"/>
</dbReference>
<name>A0ABD0YYK3_9HEMI</name>
<proteinExistence type="predicted"/>
<sequence length="712" mass="79375">MEMQAPTQRTVDVNTVSGLALTAILNMPEFTGDPERLTDFLEAPSAAGAHLRSVNALLPPEVVNNIYGILIRKISHQVRAVRHYWEYGEAMEGDMEEAGTASEVCGQANENEESTRGDTQCVHAPRRPGIPPDEGPDGGRGGHSQIGVIEELLRKAVLSEMPEKIRRLLKALSNANFGVLLAQVDEEDDDYQAAKEDAATDRRMSGATSASPPDPSTKGQPKGSPECPSWGCKVLVDTGSTSTLIKEGVIRTQGWGSRVLPCECLATTVSGPTPLRGEIVLPLSGLSGKNRTVVAHVMDWSSNEYEAILGTDALKSVKDRFIMNALTDVLEKEVRNLLAQGIIRKSVSPYCSPLWVVPKTPDAQGNPRYRVVVDFKELNRQFRIKTDHNPLVWVEGLRETSARITRWKERLAPYAFQITHTKGMDNVVADSLSRMVNAIDSPSPTLYVHDEVEWDPGNFDLSLLGPPGGESPEPPGSGLLRRRVKEGPDLPAVLEAAARLSPVSRPESGRESAEQRRLLWEVGPLNDKARQLSVEIVQGPDVRTSCHRYGRTRTWTVTVGVRAINRDVQTAMDAILERGRRYYVHCQTDAGRRLMTVLYNTGIIARDSILRGVTYRLTTVEDVTEQDQLIKDYHVGKTNHRGIRETVVHLRRRYYWLGMERIVTEQLALCAVCARAKYVRIPEEPPQMVSPTRKSLWRSWRLTWYSLTERYD</sequence>
<feature type="region of interest" description="Disordered" evidence="2">
    <location>
        <begin position="463"/>
        <end position="483"/>
    </location>
</feature>
<dbReference type="AlphaFoldDB" id="A0ABD0YYK3"/>
<dbReference type="InterPro" id="IPR041588">
    <property type="entry name" value="Integrase_H2C2"/>
</dbReference>
<dbReference type="Pfam" id="PF17921">
    <property type="entry name" value="Integrase_H2C2"/>
    <property type="match status" value="1"/>
</dbReference>
<dbReference type="GO" id="GO:0003964">
    <property type="term" value="F:RNA-directed DNA polymerase activity"/>
    <property type="evidence" value="ECO:0007669"/>
    <property type="project" value="UniProtKB-EC"/>
</dbReference>
<feature type="compositionally biased region" description="Basic and acidic residues" evidence="2">
    <location>
        <begin position="192"/>
        <end position="204"/>
    </location>
</feature>